<name>A0A1W2E9N1_9FIRM</name>
<dbReference type="AlphaFoldDB" id="A0A1W2E9N1"/>
<keyword evidence="1" id="KW-0408">Iron</keyword>
<dbReference type="Pfam" id="PF04023">
    <property type="entry name" value="FeoA"/>
    <property type="match status" value="1"/>
</dbReference>
<feature type="domain" description="Ferrous iron transporter FeoA-like" evidence="2">
    <location>
        <begin position="4"/>
        <end position="74"/>
    </location>
</feature>
<reference evidence="3 4" key="1">
    <citation type="submission" date="2017-04" db="EMBL/GenBank/DDBJ databases">
        <authorList>
            <person name="Afonso C.L."/>
            <person name="Miller P.J."/>
            <person name="Scott M.A."/>
            <person name="Spackman E."/>
            <person name="Goraichik I."/>
            <person name="Dimitrov K.M."/>
            <person name="Suarez D.L."/>
            <person name="Swayne D.E."/>
        </authorList>
    </citation>
    <scope>NUCLEOTIDE SEQUENCE [LARGE SCALE GENOMIC DNA]</scope>
    <source>
        <strain evidence="3 4">DSM 5090</strain>
    </source>
</reference>
<dbReference type="RefSeq" id="WP_084577667.1">
    <property type="nucleotide sequence ID" value="NZ_CP155572.1"/>
</dbReference>
<evidence type="ECO:0000259" key="2">
    <source>
        <dbReference type="SMART" id="SM00899"/>
    </source>
</evidence>
<gene>
    <name evidence="3" type="ORF">SAMN04488500_12224</name>
</gene>
<dbReference type="SUPFAM" id="SSF50037">
    <property type="entry name" value="C-terminal domain of transcriptional repressors"/>
    <property type="match status" value="1"/>
</dbReference>
<dbReference type="SMART" id="SM00899">
    <property type="entry name" value="FeoA"/>
    <property type="match status" value="1"/>
</dbReference>
<proteinExistence type="predicted"/>
<evidence type="ECO:0000313" key="3">
    <source>
        <dbReference type="EMBL" id="SMD05996.1"/>
    </source>
</evidence>
<dbReference type="InterPro" id="IPR038157">
    <property type="entry name" value="FeoA_core_dom"/>
</dbReference>
<dbReference type="GO" id="GO:0046914">
    <property type="term" value="F:transition metal ion binding"/>
    <property type="evidence" value="ECO:0007669"/>
    <property type="project" value="InterPro"/>
</dbReference>
<sequence>MTEQSVTALKAGERARIVAINSQDSVNMRKLTVFGLLPGMEIEVVQTFPAYVLKIDNTQLALDHEAAIGIIVVKSQQGRI</sequence>
<accession>A0A1W2E9N1</accession>
<keyword evidence="4" id="KW-1185">Reference proteome</keyword>
<dbReference type="InterPro" id="IPR008988">
    <property type="entry name" value="Transcriptional_repressor_C"/>
</dbReference>
<dbReference type="OrthoDB" id="532181at2"/>
<organism evidence="3 4">
    <name type="scientific">Sporomusa malonica</name>
    <dbReference type="NCBI Taxonomy" id="112901"/>
    <lineage>
        <taxon>Bacteria</taxon>
        <taxon>Bacillati</taxon>
        <taxon>Bacillota</taxon>
        <taxon>Negativicutes</taxon>
        <taxon>Selenomonadales</taxon>
        <taxon>Sporomusaceae</taxon>
        <taxon>Sporomusa</taxon>
    </lineage>
</organism>
<dbReference type="STRING" id="112901.SAMN04488500_12224"/>
<dbReference type="InterPro" id="IPR007167">
    <property type="entry name" value="Fe-transptr_FeoA-like"/>
</dbReference>
<protein>
    <submittedName>
        <fullName evidence="3">Ferrous iron transport protein A</fullName>
    </submittedName>
</protein>
<evidence type="ECO:0000256" key="1">
    <source>
        <dbReference type="ARBA" id="ARBA00023004"/>
    </source>
</evidence>
<dbReference type="Proteomes" id="UP000192738">
    <property type="component" value="Unassembled WGS sequence"/>
</dbReference>
<evidence type="ECO:0000313" key="4">
    <source>
        <dbReference type="Proteomes" id="UP000192738"/>
    </source>
</evidence>
<dbReference type="Gene3D" id="2.30.30.90">
    <property type="match status" value="1"/>
</dbReference>
<dbReference type="EMBL" id="FWXI01000022">
    <property type="protein sequence ID" value="SMD05996.1"/>
    <property type="molecule type" value="Genomic_DNA"/>
</dbReference>